<comment type="caution">
    <text evidence="2">The sequence shown here is derived from an EMBL/GenBank/DDBJ whole genome shotgun (WGS) entry which is preliminary data.</text>
</comment>
<organism evidence="2 3">
    <name type="scientific">Neisseria weixii</name>
    <dbReference type="NCBI Taxonomy" id="1853276"/>
    <lineage>
        <taxon>Bacteria</taxon>
        <taxon>Pseudomonadati</taxon>
        <taxon>Pseudomonadota</taxon>
        <taxon>Betaproteobacteria</taxon>
        <taxon>Neisseriales</taxon>
        <taxon>Neisseriaceae</taxon>
        <taxon>Neisseria</taxon>
    </lineage>
</organism>
<reference evidence="2 3" key="1">
    <citation type="submission" date="2018-11" db="EMBL/GenBank/DDBJ databases">
        <title>Neisseria weixii sp. nov. isolated from the rectal contents of plateau pika (Ochotona cruzoniae).</title>
        <authorList>
            <person name="Zhang G."/>
        </authorList>
    </citation>
    <scope>NUCLEOTIDE SEQUENCE [LARGE SCALE GENOMIC DNA]</scope>
    <source>
        <strain evidence="2 3">10009</strain>
    </source>
</reference>
<evidence type="ECO:0000313" key="2">
    <source>
        <dbReference type="EMBL" id="RPD89759.1"/>
    </source>
</evidence>
<keyword evidence="3" id="KW-1185">Reference proteome</keyword>
<proteinExistence type="predicted"/>
<protein>
    <recommendedName>
        <fullName evidence="1">TPM domain-containing protein</fullName>
    </recommendedName>
</protein>
<dbReference type="Proteomes" id="UP000272412">
    <property type="component" value="Unassembled WGS sequence"/>
</dbReference>
<dbReference type="Pfam" id="PF04536">
    <property type="entry name" value="TPM_phosphatase"/>
    <property type="match status" value="1"/>
</dbReference>
<accession>A0A3N4NE63</accession>
<gene>
    <name evidence="2" type="ORF">EGK74_02960</name>
</gene>
<dbReference type="PANTHER" id="PTHR30373:SF8">
    <property type="entry name" value="BLL7265 PROTEIN"/>
    <property type="match status" value="1"/>
</dbReference>
<evidence type="ECO:0000313" key="3">
    <source>
        <dbReference type="Proteomes" id="UP000272412"/>
    </source>
</evidence>
<dbReference type="OrthoDB" id="5683663at2"/>
<dbReference type="InterPro" id="IPR007621">
    <property type="entry name" value="TPM_dom"/>
</dbReference>
<dbReference type="RefSeq" id="WP_123803853.1">
    <property type="nucleotide sequence ID" value="NZ_RPFL01000005.1"/>
</dbReference>
<dbReference type="AlphaFoldDB" id="A0A3N4NE63"/>
<feature type="domain" description="TPM" evidence="1">
    <location>
        <begin position="23"/>
        <end position="145"/>
    </location>
</feature>
<dbReference type="Gene3D" id="3.10.310.50">
    <property type="match status" value="1"/>
</dbReference>
<dbReference type="PANTHER" id="PTHR30373">
    <property type="entry name" value="UPF0603 PROTEIN YGCG"/>
    <property type="match status" value="1"/>
</dbReference>
<sequence>MEQNRFKRLWQHWKCPRWRVEKFFPTADLERISREIGFSEQKHAGQIRFVVESRYTNSEVLAGVDPYTRALQWFGQLGVWDTEYNSGVLVYVSFADRMVEIIADRGVGRIVPQEKWQAVCDLMRESFRNEQYVHGLESGLEAVGSVLTECYPRQANTVCHDDLDNDVMMI</sequence>
<name>A0A3N4NE63_9NEIS</name>
<dbReference type="EMBL" id="RPFL01000005">
    <property type="protein sequence ID" value="RPD89759.1"/>
    <property type="molecule type" value="Genomic_DNA"/>
</dbReference>
<evidence type="ECO:0000259" key="1">
    <source>
        <dbReference type="Pfam" id="PF04536"/>
    </source>
</evidence>